<sequence>MKLKPLHLKQLQKTFVLQQDQSDCGVACLLSLINFYEGSNTLEKLRELSGTTKQGTTLLGLFQSANQLGFTAEGCEADIQALIDHGAPVILHVTIEDRLQHYIICYGHTDKGFIVGDPAKGVSYYSTNELESIWKSKTCLTLTPNEDFVKEKQTKLDKKVWFLALLRQDYNLLGFSILLGLAIAGLGMVMAVFSQKLIDEILPSKDFNKLLTGIVLVAFLLLVRAGFTSLRAYFLVRQSKDFNNRIIDNFYDSLLRLPKPFFDTRKIGELVSRLNDTQRIQEVIQTVSNTFVINLLVSLVSLGFLYYYSWETGLIATVSLPSYFFLVYRFNSRIIKAQKEVMQTRAHSQSNYIATMNGIGTIKNNNKQTLFKRINNLIYGRYQNEVFNLGKINVRLSLISGVFSVLFMVGILSFTALQVYNDALQLGELMAILGIAGSLLPSVAGLALIAIPINEAKVAFDRMYEFAAMQKEEAGTEKLKEFKELSVEELSFRFPGRKPLLKNISFKVCKGELIALVGESGSGKSTIGQILQKFYTPEEGKVRINQSITLKDVALINWRDTIGVIEQDINLFNSTVLDNIVLGAEDTPDSVVKFCQEFGFHQYIQSFPQGYATILGEEGINLSGGQKQIIALARALYKRPQLLILDEYTSAMDRRTEQYSMELLQSLKDKVGIVFISHRLHSLPKIADRIYVIEEGRTKYNGTHQALMETSNFYSDFWKEMECHIPSLIST</sequence>
<name>A0A4Q7PFA8_9FLAO</name>
<dbReference type="InterPro" id="IPR036640">
    <property type="entry name" value="ABC1_TM_sf"/>
</dbReference>
<dbReference type="GO" id="GO:0006508">
    <property type="term" value="P:proteolysis"/>
    <property type="evidence" value="ECO:0007669"/>
    <property type="project" value="InterPro"/>
</dbReference>
<evidence type="ECO:0000256" key="8">
    <source>
        <dbReference type="SAM" id="Phobius"/>
    </source>
</evidence>
<dbReference type="PROSITE" id="PS50990">
    <property type="entry name" value="PEPTIDASE_C39"/>
    <property type="match status" value="1"/>
</dbReference>
<keyword evidence="7 8" id="KW-0472">Membrane</keyword>
<keyword evidence="4" id="KW-0378">Hydrolase</keyword>
<dbReference type="CDD" id="cd18570">
    <property type="entry name" value="ABC_6TM_PCAT1_LagD_like"/>
    <property type="match status" value="1"/>
</dbReference>
<dbReference type="SUPFAM" id="SSF52540">
    <property type="entry name" value="P-loop containing nucleoside triphosphate hydrolases"/>
    <property type="match status" value="1"/>
</dbReference>
<dbReference type="Pfam" id="PF00005">
    <property type="entry name" value="ABC_tran"/>
    <property type="match status" value="1"/>
</dbReference>
<evidence type="ECO:0000259" key="9">
    <source>
        <dbReference type="PROSITE" id="PS50893"/>
    </source>
</evidence>
<evidence type="ECO:0000313" key="12">
    <source>
        <dbReference type="EMBL" id="RZS99146.1"/>
    </source>
</evidence>
<protein>
    <submittedName>
        <fullName evidence="12">Bacteriocin-processing peptidase</fullName>
    </submittedName>
</protein>
<dbReference type="AlphaFoldDB" id="A0A4Q7PFA8"/>
<evidence type="ECO:0000259" key="10">
    <source>
        <dbReference type="PROSITE" id="PS50929"/>
    </source>
</evidence>
<keyword evidence="3" id="KW-0547">Nucleotide-binding</keyword>
<dbReference type="Gene3D" id="3.40.50.300">
    <property type="entry name" value="P-loop containing nucleotide triphosphate hydrolases"/>
    <property type="match status" value="1"/>
</dbReference>
<dbReference type="SMART" id="SM00382">
    <property type="entry name" value="AAA"/>
    <property type="match status" value="1"/>
</dbReference>
<dbReference type="InterPro" id="IPR005074">
    <property type="entry name" value="Peptidase_C39"/>
</dbReference>
<proteinExistence type="predicted"/>
<feature type="transmembrane region" description="Helical" evidence="8">
    <location>
        <begin position="396"/>
        <end position="417"/>
    </location>
</feature>
<keyword evidence="5" id="KW-0067">ATP-binding</keyword>
<dbReference type="PANTHER" id="PTHR43394">
    <property type="entry name" value="ATP-DEPENDENT PERMEASE MDL1, MITOCHONDRIAL"/>
    <property type="match status" value="1"/>
</dbReference>
<dbReference type="InterPro" id="IPR039421">
    <property type="entry name" value="Type_1_exporter"/>
</dbReference>
<feature type="transmembrane region" description="Helical" evidence="8">
    <location>
        <begin position="313"/>
        <end position="330"/>
    </location>
</feature>
<feature type="transmembrane region" description="Helical" evidence="8">
    <location>
        <begin position="172"/>
        <end position="193"/>
    </location>
</feature>
<evidence type="ECO:0000256" key="5">
    <source>
        <dbReference type="ARBA" id="ARBA00022840"/>
    </source>
</evidence>
<evidence type="ECO:0000256" key="1">
    <source>
        <dbReference type="ARBA" id="ARBA00004651"/>
    </source>
</evidence>
<feature type="transmembrane region" description="Helical" evidence="8">
    <location>
        <begin position="213"/>
        <end position="236"/>
    </location>
</feature>
<dbReference type="Gene3D" id="3.90.70.10">
    <property type="entry name" value="Cysteine proteinases"/>
    <property type="match status" value="1"/>
</dbReference>
<evidence type="ECO:0000256" key="3">
    <source>
        <dbReference type="ARBA" id="ARBA00022741"/>
    </source>
</evidence>
<dbReference type="OrthoDB" id="9760358at2"/>
<dbReference type="PROSITE" id="PS50893">
    <property type="entry name" value="ABC_TRANSPORTER_2"/>
    <property type="match status" value="1"/>
</dbReference>
<keyword evidence="6 8" id="KW-1133">Transmembrane helix</keyword>
<keyword evidence="2 8" id="KW-0812">Transmembrane</keyword>
<feature type="transmembrane region" description="Helical" evidence="8">
    <location>
        <begin position="429"/>
        <end position="453"/>
    </location>
</feature>
<dbReference type="Pfam" id="PF03412">
    <property type="entry name" value="Peptidase_C39"/>
    <property type="match status" value="1"/>
</dbReference>
<dbReference type="Proteomes" id="UP000292262">
    <property type="component" value="Unassembled WGS sequence"/>
</dbReference>
<feature type="domain" description="ABC transmembrane type-1" evidence="10">
    <location>
        <begin position="175"/>
        <end position="447"/>
    </location>
</feature>
<organism evidence="12 13">
    <name type="scientific">Aquimarina brevivitae</name>
    <dbReference type="NCBI Taxonomy" id="323412"/>
    <lineage>
        <taxon>Bacteria</taxon>
        <taxon>Pseudomonadati</taxon>
        <taxon>Bacteroidota</taxon>
        <taxon>Flavobacteriia</taxon>
        <taxon>Flavobacteriales</taxon>
        <taxon>Flavobacteriaceae</taxon>
        <taxon>Aquimarina</taxon>
    </lineage>
</organism>
<feature type="domain" description="Peptidase C39" evidence="11">
    <location>
        <begin position="18"/>
        <end position="141"/>
    </location>
</feature>
<dbReference type="SUPFAM" id="SSF90123">
    <property type="entry name" value="ABC transporter transmembrane region"/>
    <property type="match status" value="1"/>
</dbReference>
<dbReference type="Pfam" id="PF00664">
    <property type="entry name" value="ABC_membrane"/>
    <property type="match status" value="1"/>
</dbReference>
<dbReference type="EMBL" id="SGXE01000001">
    <property type="protein sequence ID" value="RZS99146.1"/>
    <property type="molecule type" value="Genomic_DNA"/>
</dbReference>
<comment type="subcellular location">
    <subcellularLocation>
        <location evidence="1">Cell membrane</location>
        <topology evidence="1">Multi-pass membrane protein</topology>
    </subcellularLocation>
</comment>
<dbReference type="GO" id="GO:0005886">
    <property type="term" value="C:plasma membrane"/>
    <property type="evidence" value="ECO:0007669"/>
    <property type="project" value="UniProtKB-SubCell"/>
</dbReference>
<accession>A0A4Q7PFA8</accession>
<dbReference type="InterPro" id="IPR003439">
    <property type="entry name" value="ABC_transporter-like_ATP-bd"/>
</dbReference>
<evidence type="ECO:0000256" key="6">
    <source>
        <dbReference type="ARBA" id="ARBA00022989"/>
    </source>
</evidence>
<dbReference type="InterPro" id="IPR003593">
    <property type="entry name" value="AAA+_ATPase"/>
</dbReference>
<dbReference type="GO" id="GO:0016887">
    <property type="term" value="F:ATP hydrolysis activity"/>
    <property type="evidence" value="ECO:0007669"/>
    <property type="project" value="InterPro"/>
</dbReference>
<evidence type="ECO:0000259" key="11">
    <source>
        <dbReference type="PROSITE" id="PS50990"/>
    </source>
</evidence>
<feature type="transmembrane region" description="Helical" evidence="8">
    <location>
        <begin position="287"/>
        <end position="307"/>
    </location>
</feature>
<evidence type="ECO:0000256" key="4">
    <source>
        <dbReference type="ARBA" id="ARBA00022801"/>
    </source>
</evidence>
<gene>
    <name evidence="12" type="ORF">EV197_0354</name>
</gene>
<dbReference type="PANTHER" id="PTHR43394:SF1">
    <property type="entry name" value="ATP-BINDING CASSETTE SUB-FAMILY B MEMBER 10, MITOCHONDRIAL"/>
    <property type="match status" value="1"/>
</dbReference>
<evidence type="ECO:0000256" key="2">
    <source>
        <dbReference type="ARBA" id="ARBA00022692"/>
    </source>
</evidence>
<dbReference type="RefSeq" id="WP_130285006.1">
    <property type="nucleotide sequence ID" value="NZ_SGXE01000001.1"/>
</dbReference>
<dbReference type="InterPro" id="IPR027417">
    <property type="entry name" value="P-loop_NTPase"/>
</dbReference>
<feature type="domain" description="ABC transporter" evidence="9">
    <location>
        <begin position="485"/>
        <end position="720"/>
    </location>
</feature>
<dbReference type="InterPro" id="IPR011527">
    <property type="entry name" value="ABC1_TM_dom"/>
</dbReference>
<keyword evidence="13" id="KW-1185">Reference proteome</keyword>
<dbReference type="Gene3D" id="1.20.1560.10">
    <property type="entry name" value="ABC transporter type 1, transmembrane domain"/>
    <property type="match status" value="1"/>
</dbReference>
<dbReference type="GO" id="GO:0005524">
    <property type="term" value="F:ATP binding"/>
    <property type="evidence" value="ECO:0007669"/>
    <property type="project" value="UniProtKB-KW"/>
</dbReference>
<comment type="caution">
    <text evidence="12">The sequence shown here is derived from an EMBL/GenBank/DDBJ whole genome shotgun (WGS) entry which is preliminary data.</text>
</comment>
<dbReference type="GO" id="GO:0008233">
    <property type="term" value="F:peptidase activity"/>
    <property type="evidence" value="ECO:0007669"/>
    <property type="project" value="InterPro"/>
</dbReference>
<reference evidence="12 13" key="1">
    <citation type="submission" date="2019-02" db="EMBL/GenBank/DDBJ databases">
        <title>Genomic Encyclopedia of Type Strains, Phase IV (KMG-IV): sequencing the most valuable type-strain genomes for metagenomic binning, comparative biology and taxonomic classification.</title>
        <authorList>
            <person name="Goeker M."/>
        </authorList>
    </citation>
    <scope>NUCLEOTIDE SEQUENCE [LARGE SCALE GENOMIC DNA]</scope>
    <source>
        <strain evidence="12 13">DSM 17196</strain>
    </source>
</reference>
<evidence type="ECO:0000256" key="7">
    <source>
        <dbReference type="ARBA" id="ARBA00023136"/>
    </source>
</evidence>
<dbReference type="PROSITE" id="PS50929">
    <property type="entry name" value="ABC_TM1F"/>
    <property type="match status" value="1"/>
</dbReference>
<dbReference type="GO" id="GO:0015421">
    <property type="term" value="F:ABC-type oligopeptide transporter activity"/>
    <property type="evidence" value="ECO:0007669"/>
    <property type="project" value="TreeGrafter"/>
</dbReference>
<evidence type="ECO:0000313" key="13">
    <source>
        <dbReference type="Proteomes" id="UP000292262"/>
    </source>
</evidence>